<keyword evidence="1" id="KW-0472">Membrane</keyword>
<dbReference type="EMBL" id="SJCY01000007">
    <property type="protein sequence ID" value="TDG35869.1"/>
    <property type="molecule type" value="Genomic_DNA"/>
</dbReference>
<name>A0A4R5MLA1_9SPHI</name>
<dbReference type="OrthoDB" id="129627at2"/>
<feature type="transmembrane region" description="Helical" evidence="1">
    <location>
        <begin position="85"/>
        <end position="103"/>
    </location>
</feature>
<protein>
    <recommendedName>
        <fullName evidence="2">LiaF transmembrane domain-containing protein</fullName>
    </recommendedName>
</protein>
<evidence type="ECO:0000259" key="2">
    <source>
        <dbReference type="Pfam" id="PF22570"/>
    </source>
</evidence>
<keyword evidence="1" id="KW-1133">Transmembrane helix</keyword>
<dbReference type="InterPro" id="IPR054331">
    <property type="entry name" value="LiaF_TM"/>
</dbReference>
<accession>A0A4R5MLA1</accession>
<dbReference type="PANTHER" id="PTHR40763:SF5">
    <property type="entry name" value="MEMBRANE PROTEIN"/>
    <property type="match status" value="1"/>
</dbReference>
<gene>
    <name evidence="3" type="ORF">EZJ43_10965</name>
</gene>
<keyword evidence="1" id="KW-0812">Transmembrane</keyword>
<sequence>MENIQNNNKRQVLRGLIILIVGLVFLLPAIGINVPNWVFGWYTFLLCLGFYIGVKRNFRGGAWLALIIIGALFTIDAIPGFDFDASKYGVGLGLVALGAFVIFKSKDGTRNRFKDRINQKFGSAGANYNTNGNADAGINDNAVIDVVAVFGGSQQTVYSKQFNGGSIIAVFGGADINFTQSDFADTVCLDVTAIFGGIKLIVPPGWAIKSNVTAVFGSVEDKRGHNMPNSDVPLKTLVLAGSAFFGGIEVKSF</sequence>
<feature type="transmembrane region" description="Helical" evidence="1">
    <location>
        <begin position="37"/>
        <end position="54"/>
    </location>
</feature>
<evidence type="ECO:0000313" key="4">
    <source>
        <dbReference type="Proteomes" id="UP000295668"/>
    </source>
</evidence>
<evidence type="ECO:0000313" key="3">
    <source>
        <dbReference type="EMBL" id="TDG35869.1"/>
    </source>
</evidence>
<reference evidence="3 4" key="1">
    <citation type="submission" date="2019-02" db="EMBL/GenBank/DDBJ databases">
        <title>Pedobacter sp. nov., a novel speices isolated from soil of pinguins habitat in Antarcitica.</title>
        <authorList>
            <person name="He R.-H."/>
        </authorList>
    </citation>
    <scope>NUCLEOTIDE SEQUENCE [LARGE SCALE GENOMIC DNA]</scope>
    <source>
        <strain evidence="3 4">E01020</strain>
    </source>
</reference>
<dbReference type="AlphaFoldDB" id="A0A4R5MLA1"/>
<dbReference type="Proteomes" id="UP000295668">
    <property type="component" value="Unassembled WGS sequence"/>
</dbReference>
<dbReference type="PANTHER" id="PTHR40763">
    <property type="entry name" value="MEMBRANE PROTEIN-RELATED"/>
    <property type="match status" value="1"/>
</dbReference>
<comment type="caution">
    <text evidence="3">The sequence shown here is derived from an EMBL/GenBank/DDBJ whole genome shotgun (WGS) entry which is preliminary data.</text>
</comment>
<dbReference type="Pfam" id="PF22570">
    <property type="entry name" value="LiaF-TM"/>
    <property type="match status" value="1"/>
</dbReference>
<feature type="transmembrane region" description="Helical" evidence="1">
    <location>
        <begin position="61"/>
        <end position="79"/>
    </location>
</feature>
<organism evidence="3 4">
    <name type="scientific">Pedobacter changchengzhani</name>
    <dbReference type="NCBI Taxonomy" id="2529274"/>
    <lineage>
        <taxon>Bacteria</taxon>
        <taxon>Pseudomonadati</taxon>
        <taxon>Bacteroidota</taxon>
        <taxon>Sphingobacteriia</taxon>
        <taxon>Sphingobacteriales</taxon>
        <taxon>Sphingobacteriaceae</taxon>
        <taxon>Pedobacter</taxon>
    </lineage>
</organism>
<keyword evidence="4" id="KW-1185">Reference proteome</keyword>
<evidence type="ECO:0000256" key="1">
    <source>
        <dbReference type="SAM" id="Phobius"/>
    </source>
</evidence>
<feature type="transmembrane region" description="Helical" evidence="1">
    <location>
        <begin position="12"/>
        <end position="31"/>
    </location>
</feature>
<dbReference type="RefSeq" id="WP_133262760.1">
    <property type="nucleotide sequence ID" value="NZ_SJCY01000007.1"/>
</dbReference>
<proteinExistence type="predicted"/>
<feature type="domain" description="LiaF transmembrane" evidence="2">
    <location>
        <begin position="15"/>
        <end position="107"/>
    </location>
</feature>